<proteinExistence type="predicted"/>
<dbReference type="AlphaFoldDB" id="A0A645CCE6"/>
<organism evidence="1">
    <name type="scientific">bioreactor metagenome</name>
    <dbReference type="NCBI Taxonomy" id="1076179"/>
    <lineage>
        <taxon>unclassified sequences</taxon>
        <taxon>metagenomes</taxon>
        <taxon>ecological metagenomes</taxon>
    </lineage>
</organism>
<protein>
    <submittedName>
        <fullName evidence="1">Uncharacterized protein</fullName>
    </submittedName>
</protein>
<reference evidence="1" key="1">
    <citation type="submission" date="2019-08" db="EMBL/GenBank/DDBJ databases">
        <authorList>
            <person name="Kucharzyk K."/>
            <person name="Murdoch R.W."/>
            <person name="Higgins S."/>
            <person name="Loffler F."/>
        </authorList>
    </citation>
    <scope>NUCLEOTIDE SEQUENCE</scope>
</reference>
<comment type="caution">
    <text evidence="1">The sequence shown here is derived from an EMBL/GenBank/DDBJ whole genome shotgun (WGS) entry which is preliminary data.</text>
</comment>
<dbReference type="EMBL" id="VSSQ01026043">
    <property type="protein sequence ID" value="MPM74552.1"/>
    <property type="molecule type" value="Genomic_DNA"/>
</dbReference>
<accession>A0A645CCE6</accession>
<sequence length="149" mass="17432">MPEFLQVTFFETLCGFFTESHITALSADSRDFVLLFGLHRKVEKISYFAIKFINQLVIQKVTFQGNKADFFVSFSDFIYKFLLAFRVVRKEITQIHTRNLIHCICLKITGAKISKIYRSRNLDEMICIKQFTMIIEIVFTRFVASGNHP</sequence>
<gene>
    <name evidence="1" type="ORF">SDC9_121540</name>
</gene>
<name>A0A645CCE6_9ZZZZ</name>
<evidence type="ECO:0000313" key="1">
    <source>
        <dbReference type="EMBL" id="MPM74552.1"/>
    </source>
</evidence>